<feature type="compositionally biased region" description="Basic residues" evidence="1">
    <location>
        <begin position="115"/>
        <end position="125"/>
    </location>
</feature>
<keyword evidence="3" id="KW-1185">Reference proteome</keyword>
<reference evidence="2" key="1">
    <citation type="submission" date="2022-09" db="EMBL/GenBank/DDBJ databases">
        <title>Tahibacter sp. nov., isolated from a fresh water.</title>
        <authorList>
            <person name="Baek J.H."/>
            <person name="Lee J.K."/>
            <person name="Kim J.M."/>
            <person name="Jeon C.O."/>
        </authorList>
    </citation>
    <scope>NUCLEOTIDE SEQUENCE</scope>
    <source>
        <strain evidence="2">W38</strain>
    </source>
</reference>
<gene>
    <name evidence="2" type="ORF">N4264_19040</name>
</gene>
<evidence type="ECO:0000313" key="3">
    <source>
        <dbReference type="Proteomes" id="UP001064632"/>
    </source>
</evidence>
<dbReference type="EMBL" id="CP104694">
    <property type="protein sequence ID" value="UXI66832.1"/>
    <property type="molecule type" value="Genomic_DNA"/>
</dbReference>
<accession>A0ABY6BBB8</accession>
<protein>
    <submittedName>
        <fullName evidence="2">Uncharacterized protein</fullName>
    </submittedName>
</protein>
<proteinExistence type="predicted"/>
<evidence type="ECO:0000313" key="2">
    <source>
        <dbReference type="EMBL" id="UXI66832.1"/>
    </source>
</evidence>
<dbReference type="Proteomes" id="UP001064632">
    <property type="component" value="Chromosome"/>
</dbReference>
<dbReference type="RefSeq" id="WP_261693812.1">
    <property type="nucleotide sequence ID" value="NZ_CP104694.1"/>
</dbReference>
<name>A0ABY6BBB8_9GAMM</name>
<organism evidence="2 3">
    <name type="scientific">Tahibacter amnicola</name>
    <dbReference type="NCBI Taxonomy" id="2976241"/>
    <lineage>
        <taxon>Bacteria</taxon>
        <taxon>Pseudomonadati</taxon>
        <taxon>Pseudomonadota</taxon>
        <taxon>Gammaproteobacteria</taxon>
        <taxon>Lysobacterales</taxon>
        <taxon>Rhodanobacteraceae</taxon>
        <taxon>Tahibacter</taxon>
    </lineage>
</organism>
<sequence length="125" mass="14218">MTERFRTPQEKKLLSYVRDGRNVVAESRTTARKAIARRKATANQALRKSVHEKLSAGLRAAGDVQEFDPTVPRTDGRSWRKFPDASLARYVQERIDYRQAGGQPATVGNSDVRAKAMRKRQGQYR</sequence>
<feature type="region of interest" description="Disordered" evidence="1">
    <location>
        <begin position="100"/>
        <end position="125"/>
    </location>
</feature>
<evidence type="ECO:0000256" key="1">
    <source>
        <dbReference type="SAM" id="MobiDB-lite"/>
    </source>
</evidence>